<dbReference type="InterPro" id="IPR015590">
    <property type="entry name" value="Aldehyde_DH_dom"/>
</dbReference>
<dbReference type="Gene3D" id="3.40.309.10">
    <property type="entry name" value="Aldehyde Dehydrogenase, Chain A, domain 2"/>
    <property type="match status" value="1"/>
</dbReference>
<dbReference type="GO" id="GO:0006574">
    <property type="term" value="P:L-valine catabolic process"/>
    <property type="evidence" value="ECO:0007669"/>
    <property type="project" value="TreeGrafter"/>
</dbReference>
<dbReference type="PANTHER" id="PTHR43866">
    <property type="entry name" value="MALONATE-SEMIALDEHYDE DEHYDROGENASE"/>
    <property type="match status" value="1"/>
</dbReference>
<dbReference type="AlphaFoldDB" id="A0A9Q0LPW5"/>
<feature type="domain" description="Aldehyde dehydrogenase" evidence="5">
    <location>
        <begin position="52"/>
        <end position="514"/>
    </location>
</feature>
<proteinExistence type="inferred from homology"/>
<dbReference type="CDD" id="cd07085">
    <property type="entry name" value="ALDH_F6_MMSDH"/>
    <property type="match status" value="1"/>
</dbReference>
<dbReference type="InterPro" id="IPR016161">
    <property type="entry name" value="Ald_DH/histidinol_DH"/>
</dbReference>
<dbReference type="InterPro" id="IPR016160">
    <property type="entry name" value="Ald_DH_CS_CYS"/>
</dbReference>
<keyword evidence="4" id="KW-0520">NAD</keyword>
<reference evidence="6" key="1">
    <citation type="submission" date="2022-10" db="EMBL/GenBank/DDBJ databases">
        <title>Novel sulphate-reducing endosymbionts in the free-living metamonad Anaeramoeba.</title>
        <authorList>
            <person name="Jerlstrom-Hultqvist J."/>
            <person name="Cepicka I."/>
            <person name="Gallot-Lavallee L."/>
            <person name="Salas-Leiva D."/>
            <person name="Curtis B.A."/>
            <person name="Zahonova K."/>
            <person name="Pipaliya S."/>
            <person name="Dacks J."/>
            <person name="Roger A.J."/>
        </authorList>
    </citation>
    <scope>NUCLEOTIDE SEQUENCE</scope>
    <source>
        <strain evidence="6">BMAN</strain>
    </source>
</reference>
<comment type="similarity">
    <text evidence="1">Belongs to the aldehyde dehydrogenase family.</text>
</comment>
<evidence type="ECO:0000256" key="2">
    <source>
        <dbReference type="ARBA" id="ARBA00013048"/>
    </source>
</evidence>
<keyword evidence="3" id="KW-0560">Oxidoreductase</keyword>
<evidence type="ECO:0000313" key="6">
    <source>
        <dbReference type="EMBL" id="KAJ5076803.1"/>
    </source>
</evidence>
<dbReference type="InterPro" id="IPR010061">
    <property type="entry name" value="MeMal-semiAld_DH"/>
</dbReference>
<dbReference type="EMBL" id="JAPDFW010000059">
    <property type="protein sequence ID" value="KAJ5076803.1"/>
    <property type="molecule type" value="Genomic_DNA"/>
</dbReference>
<dbReference type="SUPFAM" id="SSF53720">
    <property type="entry name" value="ALDH-like"/>
    <property type="match status" value="1"/>
</dbReference>
<dbReference type="PROSITE" id="PS00070">
    <property type="entry name" value="ALDEHYDE_DEHYDR_CYS"/>
    <property type="match status" value="1"/>
</dbReference>
<dbReference type="GO" id="GO:0004491">
    <property type="term" value="F:methylmalonate-semialdehyde dehydrogenase (acylating, NAD) activity"/>
    <property type="evidence" value="ECO:0007669"/>
    <property type="project" value="UniProtKB-EC"/>
</dbReference>
<dbReference type="InterPro" id="IPR016162">
    <property type="entry name" value="Ald_DH_N"/>
</dbReference>
<evidence type="ECO:0000256" key="3">
    <source>
        <dbReference type="ARBA" id="ARBA00023002"/>
    </source>
</evidence>
<evidence type="ECO:0000256" key="1">
    <source>
        <dbReference type="ARBA" id="ARBA00009986"/>
    </source>
</evidence>
<dbReference type="FunFam" id="3.40.309.10:FF:000002">
    <property type="entry name" value="Methylmalonate-semialdehyde dehydrogenase (Acylating)"/>
    <property type="match status" value="1"/>
</dbReference>
<evidence type="ECO:0000259" key="5">
    <source>
        <dbReference type="Pfam" id="PF00171"/>
    </source>
</evidence>
<dbReference type="GO" id="GO:0006210">
    <property type="term" value="P:thymine catabolic process"/>
    <property type="evidence" value="ECO:0007669"/>
    <property type="project" value="TreeGrafter"/>
</dbReference>
<comment type="caution">
    <text evidence="6">The sequence shown here is derived from an EMBL/GenBank/DDBJ whole genome shotgun (WGS) entry which is preliminary data.</text>
</comment>
<name>A0A9Q0LPW5_ANAIG</name>
<gene>
    <name evidence="6" type="ORF">M0811_00120</name>
</gene>
<protein>
    <recommendedName>
        <fullName evidence="2">methylmalonate-semialdehyde dehydrogenase (CoA acylating)</fullName>
        <ecNumber evidence="2">1.2.1.27</ecNumber>
    </recommendedName>
</protein>
<dbReference type="PANTHER" id="PTHR43866:SF3">
    <property type="entry name" value="METHYLMALONATE-SEMIALDEHYDE DEHYDROGENASE [ACYLATING], MITOCHONDRIAL"/>
    <property type="match status" value="1"/>
</dbReference>
<dbReference type="NCBIfam" id="TIGR01722">
    <property type="entry name" value="MMSDH"/>
    <property type="match status" value="1"/>
</dbReference>
<dbReference type="Gene3D" id="3.40.605.10">
    <property type="entry name" value="Aldehyde Dehydrogenase, Chain A, domain 1"/>
    <property type="match status" value="1"/>
</dbReference>
<dbReference type="Pfam" id="PF00171">
    <property type="entry name" value="Aldedh"/>
    <property type="match status" value="1"/>
</dbReference>
<dbReference type="InterPro" id="IPR016163">
    <property type="entry name" value="Ald_DH_C"/>
</dbReference>
<dbReference type="EC" id="1.2.1.27" evidence="2"/>
<evidence type="ECO:0000256" key="4">
    <source>
        <dbReference type="ARBA" id="ARBA00023027"/>
    </source>
</evidence>
<dbReference type="OMA" id="GGAKNHI"/>
<dbReference type="FunFam" id="3.40.605.10:FF:000003">
    <property type="entry name" value="Methylmalonate-semialdehyde dehydrogenase [acylating]"/>
    <property type="match status" value="1"/>
</dbReference>
<keyword evidence="7" id="KW-1185">Reference proteome</keyword>
<dbReference type="OrthoDB" id="310895at2759"/>
<dbReference type="Proteomes" id="UP001149090">
    <property type="component" value="Unassembled WGS sequence"/>
</dbReference>
<dbReference type="GO" id="GO:0005739">
    <property type="term" value="C:mitochondrion"/>
    <property type="evidence" value="ECO:0007669"/>
    <property type="project" value="TreeGrafter"/>
</dbReference>
<evidence type="ECO:0000313" key="7">
    <source>
        <dbReference type="Proteomes" id="UP001149090"/>
    </source>
</evidence>
<sequence>MQSLKLIQKKKTTPINSQISNQFIKKLFSDILKESKKGPVIVGNWIDNKIVPSNTTQWLEVYNPATQELHAKTPMSTQEDMKKATAAAAKAFLKWRSTPISQRARVMFRAVNLLHEREEEIAELLVREHGKTLPDARGEVFRGLEVIEQACGMSAQMFGETLENVSAYMDTYSYRQPLGVTSAVMPFNFPFMCPLWVAPLTITAGNTFILKPSERCPLSAIAIGELFRDAGLPDGVYNVINGAHDAVNFVCDAPEIKSISFVGSNPAGEHIFARGTATGKKVQCNMGAKNHLVVMPSANKEAALNAIIGSGYGAAGQRCMAISTVIFVGETKLWIPELVEKIKKVVVNEGHDPKADLGPVTTKQAKQRILSLIQSAKQEGANVLVDGSNLVVKGFEKGNFIGPTFISNVSPQMKCYKEEIFGPVLLSMNMDSLDEAIEFMNANPKGNGCSIFTQDGSQARKFQYEVETGQVGINVPIPVPLAMFSFTGWKGSFRGDHHFYGRNGIDFFTEIKTITSKWKEDHTLSFTFPTPK</sequence>
<accession>A0A9Q0LPW5</accession>
<organism evidence="6 7">
    <name type="scientific">Anaeramoeba ignava</name>
    <name type="common">Anaerobic marine amoeba</name>
    <dbReference type="NCBI Taxonomy" id="1746090"/>
    <lineage>
        <taxon>Eukaryota</taxon>
        <taxon>Metamonada</taxon>
        <taxon>Anaeramoebidae</taxon>
        <taxon>Anaeramoeba</taxon>
    </lineage>
</organism>